<dbReference type="Pfam" id="PF07505">
    <property type="entry name" value="DUF5131"/>
    <property type="match status" value="1"/>
</dbReference>
<name>A0AAQ1SPU1_LEPIR</name>
<sequence length="167" mass="19769">MKLADWHIYQVLTKRPERMKKLFDSLLKEFSTLKHIWCSVNVEDKKNGLPRIKTLQKTNISTRFLSIEPLLEDLGKFNLKKIDWVIVGGESGLRSRSIEENWVLSIKEQCKKNRVPFFFKQWGWVRKHTTGITLLGKTFNEFPKIQKKDTPMRSKILDKLRLIEQIA</sequence>
<comment type="caution">
    <text evidence="1">The sequence shown here is derived from an EMBL/GenBank/DDBJ whole genome shotgun (WGS) entry which is preliminary data.</text>
</comment>
<dbReference type="Proteomes" id="UP000234460">
    <property type="component" value="Chromosome LMANV2"/>
</dbReference>
<dbReference type="EMBL" id="OEJX01000045">
    <property type="protein sequence ID" value="SOR62679.1"/>
    <property type="molecule type" value="Genomic_DNA"/>
</dbReference>
<dbReference type="InterPro" id="IPR011101">
    <property type="entry name" value="DUF5131"/>
</dbReference>
<gene>
    <name evidence="1" type="ORF">LMANV2_50044</name>
</gene>
<organism evidence="1 2">
    <name type="scientific">Leptospira interrogans serovar Manilae</name>
    <dbReference type="NCBI Taxonomy" id="214675"/>
    <lineage>
        <taxon>Bacteria</taxon>
        <taxon>Pseudomonadati</taxon>
        <taxon>Spirochaetota</taxon>
        <taxon>Spirochaetia</taxon>
        <taxon>Leptospirales</taxon>
        <taxon>Leptospiraceae</taxon>
        <taxon>Leptospira</taxon>
    </lineage>
</organism>
<accession>A0AAQ1SPU1</accession>
<evidence type="ECO:0000313" key="2">
    <source>
        <dbReference type="Proteomes" id="UP000234460"/>
    </source>
</evidence>
<reference evidence="1 2" key="1">
    <citation type="submission" date="2017-11" db="EMBL/GenBank/DDBJ databases">
        <authorList>
            <person name="Lechat P."/>
        </authorList>
    </citation>
    <scope>NUCLEOTIDE SEQUENCE [LARGE SCALE GENOMIC DNA]</scope>
    <source>
        <strain evidence="1">L495</strain>
    </source>
</reference>
<dbReference type="AlphaFoldDB" id="A0AAQ1SPU1"/>
<protein>
    <submittedName>
        <fullName evidence="1">Phage protein Gp37/Gp68 domain protein</fullName>
    </submittedName>
</protein>
<proteinExistence type="predicted"/>
<evidence type="ECO:0000313" key="1">
    <source>
        <dbReference type="EMBL" id="SOR62679.1"/>
    </source>
</evidence>